<dbReference type="InterPro" id="IPR050246">
    <property type="entry name" value="Class_II_FBP_aldolase"/>
</dbReference>
<feature type="binding site" evidence="3">
    <location>
        <position position="206"/>
    </location>
    <ligand>
        <name>Zn(2+)</name>
        <dbReference type="ChEBI" id="CHEBI:29105"/>
        <label>1</label>
        <note>catalytic</note>
    </ligand>
</feature>
<gene>
    <name evidence="4" type="ORF">SAMN04490178_103172</name>
</gene>
<dbReference type="Proteomes" id="UP000198847">
    <property type="component" value="Unassembled WGS sequence"/>
</dbReference>
<dbReference type="InterPro" id="IPR013785">
    <property type="entry name" value="Aldolase_TIM"/>
</dbReference>
<keyword evidence="3" id="KW-0479">Metal-binding</keyword>
<dbReference type="InterPro" id="IPR000771">
    <property type="entry name" value="FBA_II"/>
</dbReference>
<feature type="binding site" evidence="3">
    <location>
        <position position="178"/>
    </location>
    <ligand>
        <name>Zn(2+)</name>
        <dbReference type="ChEBI" id="CHEBI:29105"/>
        <label>1</label>
        <note>catalytic</note>
    </ligand>
</feature>
<dbReference type="SUPFAM" id="SSF51569">
    <property type="entry name" value="Aldolase"/>
    <property type="match status" value="1"/>
</dbReference>
<proteinExistence type="predicted"/>
<dbReference type="PANTHER" id="PTHR30304:SF0">
    <property type="entry name" value="D-TAGATOSE-1,6-BISPHOSPHATE ALDOLASE SUBUNIT GATY-RELATED"/>
    <property type="match status" value="1"/>
</dbReference>
<dbReference type="PANTHER" id="PTHR30304">
    <property type="entry name" value="D-TAGATOSE-1,6-BISPHOSPHATE ALDOLASE"/>
    <property type="match status" value="1"/>
</dbReference>
<dbReference type="RefSeq" id="WP_091744142.1">
    <property type="nucleotide sequence ID" value="NZ_FODY01000003.1"/>
</dbReference>
<evidence type="ECO:0000313" key="4">
    <source>
        <dbReference type="EMBL" id="SEO61584.1"/>
    </source>
</evidence>
<dbReference type="EMBL" id="FODY01000003">
    <property type="protein sequence ID" value="SEO61584.1"/>
    <property type="molecule type" value="Genomic_DNA"/>
</dbReference>
<dbReference type="PIRSF" id="PIRSF001359">
    <property type="entry name" value="F_bP_aldolase_II"/>
    <property type="match status" value="1"/>
</dbReference>
<feature type="binding site" evidence="3">
    <location>
        <position position="83"/>
    </location>
    <ligand>
        <name>Zn(2+)</name>
        <dbReference type="ChEBI" id="CHEBI:29105"/>
        <label>1</label>
        <note>catalytic</note>
    </ligand>
</feature>
<dbReference type="NCBIfam" id="NF005288">
    <property type="entry name" value="PRK06806.1"/>
    <property type="match status" value="1"/>
</dbReference>
<evidence type="ECO:0000313" key="5">
    <source>
        <dbReference type="Proteomes" id="UP000198847"/>
    </source>
</evidence>
<dbReference type="GO" id="GO:0005975">
    <property type="term" value="P:carbohydrate metabolic process"/>
    <property type="evidence" value="ECO:0007669"/>
    <property type="project" value="InterPro"/>
</dbReference>
<dbReference type="AlphaFoldDB" id="A0A1H8R626"/>
<dbReference type="Pfam" id="PF01116">
    <property type="entry name" value="F_bP_aldolase"/>
    <property type="match status" value="1"/>
</dbReference>
<dbReference type="PROSITE" id="PS00806">
    <property type="entry name" value="ALDOLASE_CLASS_II_2"/>
    <property type="match status" value="1"/>
</dbReference>
<dbReference type="GO" id="GO:0016832">
    <property type="term" value="F:aldehyde-lyase activity"/>
    <property type="evidence" value="ECO:0007669"/>
    <property type="project" value="InterPro"/>
</dbReference>
<evidence type="ECO:0000256" key="3">
    <source>
        <dbReference type="PIRSR" id="PIRSR001359-3"/>
    </source>
</evidence>
<sequence>MSLVTLEQILKQAKAGRYGIGAFNVANMEMVMGAIEAAEELNSPIILQVAEGRLRYSPLPLIGPVMVAAAKAAKVPVAVHYDHGFDLALIKQALELGFSSVMFDGSHGPLDQNIETTRKVMTLAAEFGASVEAEIGKVGGSEGDYAGVEIMITSVEDAKRFYAETQVHALAVAIGTAHGEYKVEPNLRFDRLQEIHDQVAVPLVLHGGSGLLAGDFRRAITHGVSKVNIATASFQSIVKRMYAIFSDNQGVTYFQLHDAIRQATYENVKEHICIFGSNNQCK</sequence>
<dbReference type="NCBIfam" id="TIGR00167">
    <property type="entry name" value="cbbA"/>
    <property type="match status" value="1"/>
</dbReference>
<reference evidence="4 5" key="1">
    <citation type="submission" date="2016-10" db="EMBL/GenBank/DDBJ databases">
        <authorList>
            <person name="de Groot N.N."/>
        </authorList>
    </citation>
    <scope>NUCLEOTIDE SEQUENCE [LARGE SCALE GENOMIC DNA]</scope>
    <source>
        <strain evidence="4 5">DSM 13305</strain>
    </source>
</reference>
<dbReference type="Gene3D" id="3.20.20.70">
    <property type="entry name" value="Aldolase class I"/>
    <property type="match status" value="1"/>
</dbReference>
<comment type="cofactor">
    <cofactor evidence="3">
        <name>Zn(2+)</name>
        <dbReference type="ChEBI" id="CHEBI:29105"/>
    </cofactor>
    <text evidence="3">Binds 2 Zn(2+) ions per subunit. One is catalytic and the other provides a structural contribution.</text>
</comment>
<dbReference type="CDD" id="cd00947">
    <property type="entry name" value="TBP_aldolase_IIB"/>
    <property type="match status" value="1"/>
</dbReference>
<feature type="binding site" evidence="3">
    <location>
        <position position="104"/>
    </location>
    <ligand>
        <name>Zn(2+)</name>
        <dbReference type="ChEBI" id="CHEBI:29105"/>
        <label>2</label>
    </ligand>
</feature>
<organism evidence="4 5">
    <name type="scientific">Propionispora vibrioides</name>
    <dbReference type="NCBI Taxonomy" id="112903"/>
    <lineage>
        <taxon>Bacteria</taxon>
        <taxon>Bacillati</taxon>
        <taxon>Bacillota</taxon>
        <taxon>Negativicutes</taxon>
        <taxon>Selenomonadales</taxon>
        <taxon>Sporomusaceae</taxon>
        <taxon>Propionispora</taxon>
    </lineage>
</organism>
<dbReference type="OrthoDB" id="9803995at2"/>
<feature type="active site" description="Proton donor" evidence="1">
    <location>
        <position position="82"/>
    </location>
</feature>
<keyword evidence="5" id="KW-1185">Reference proteome</keyword>
<keyword evidence="3" id="KW-0862">Zinc</keyword>
<name>A0A1H8R626_9FIRM</name>
<feature type="binding site" evidence="2">
    <location>
        <begin position="228"/>
        <end position="231"/>
    </location>
    <ligand>
        <name>dihydroxyacetone phosphate</name>
        <dbReference type="ChEBI" id="CHEBI:57642"/>
    </ligand>
</feature>
<dbReference type="STRING" id="112903.SAMN04490178_103172"/>
<accession>A0A1H8R626</accession>
<evidence type="ECO:0000256" key="1">
    <source>
        <dbReference type="PIRSR" id="PIRSR001359-1"/>
    </source>
</evidence>
<feature type="binding site" evidence="3">
    <location>
        <position position="134"/>
    </location>
    <ligand>
        <name>Zn(2+)</name>
        <dbReference type="ChEBI" id="CHEBI:29105"/>
        <label>2</label>
    </ligand>
</feature>
<dbReference type="GO" id="GO:0008270">
    <property type="term" value="F:zinc ion binding"/>
    <property type="evidence" value="ECO:0007669"/>
    <property type="project" value="InterPro"/>
</dbReference>
<feature type="binding site" evidence="2">
    <location>
        <position position="179"/>
    </location>
    <ligand>
        <name>dihydroxyacetone phosphate</name>
        <dbReference type="ChEBI" id="CHEBI:57642"/>
    </ligand>
</feature>
<evidence type="ECO:0000256" key="2">
    <source>
        <dbReference type="PIRSR" id="PIRSR001359-2"/>
    </source>
</evidence>
<protein>
    <submittedName>
        <fullName evidence="4">Fructose-bisphosphate aldolase</fullName>
    </submittedName>
</protein>
<feature type="binding site" evidence="2">
    <location>
        <begin position="207"/>
        <end position="209"/>
    </location>
    <ligand>
        <name>dihydroxyacetone phosphate</name>
        <dbReference type="ChEBI" id="CHEBI:57642"/>
    </ligand>
</feature>